<name>A0A4Y2R9N3_ARAVE</name>
<organism evidence="1 2">
    <name type="scientific">Araneus ventricosus</name>
    <name type="common">Orbweaver spider</name>
    <name type="synonym">Epeira ventricosa</name>
    <dbReference type="NCBI Taxonomy" id="182803"/>
    <lineage>
        <taxon>Eukaryota</taxon>
        <taxon>Metazoa</taxon>
        <taxon>Ecdysozoa</taxon>
        <taxon>Arthropoda</taxon>
        <taxon>Chelicerata</taxon>
        <taxon>Arachnida</taxon>
        <taxon>Araneae</taxon>
        <taxon>Araneomorphae</taxon>
        <taxon>Entelegynae</taxon>
        <taxon>Araneoidea</taxon>
        <taxon>Araneidae</taxon>
        <taxon>Araneus</taxon>
    </lineage>
</organism>
<dbReference type="Proteomes" id="UP000499080">
    <property type="component" value="Unassembled WGS sequence"/>
</dbReference>
<sequence length="155" mass="18339">MHPFQEFLNLKEIASIIENDKLKNSRRLHSTVEYCIQRDIVHINKAPFLFCVCALTTIQFQQPNKRLIILGEEEELSVHKFSHGFTGENMFREKYSRQRTPGLVTDQRIHGRKCRKKQKPKVQTSPHYQFLRTYLPIVELYSVDYRKEGETDVDG</sequence>
<evidence type="ECO:0000313" key="2">
    <source>
        <dbReference type="Proteomes" id="UP000499080"/>
    </source>
</evidence>
<proteinExistence type="predicted"/>
<reference evidence="1 2" key="1">
    <citation type="journal article" date="2019" name="Sci. Rep.">
        <title>Orb-weaving spider Araneus ventricosus genome elucidates the spidroin gene catalogue.</title>
        <authorList>
            <person name="Kono N."/>
            <person name="Nakamura H."/>
            <person name="Ohtoshi R."/>
            <person name="Moran D.A.P."/>
            <person name="Shinohara A."/>
            <person name="Yoshida Y."/>
            <person name="Fujiwara M."/>
            <person name="Mori M."/>
            <person name="Tomita M."/>
            <person name="Arakawa K."/>
        </authorList>
    </citation>
    <scope>NUCLEOTIDE SEQUENCE [LARGE SCALE GENOMIC DNA]</scope>
</reference>
<dbReference type="AlphaFoldDB" id="A0A4Y2R9N3"/>
<comment type="caution">
    <text evidence="1">The sequence shown here is derived from an EMBL/GenBank/DDBJ whole genome shotgun (WGS) entry which is preliminary data.</text>
</comment>
<protein>
    <submittedName>
        <fullName evidence="1">Uncharacterized protein</fullName>
    </submittedName>
</protein>
<evidence type="ECO:0000313" key="1">
    <source>
        <dbReference type="EMBL" id="GBN71989.1"/>
    </source>
</evidence>
<dbReference type="EMBL" id="BGPR01016143">
    <property type="protein sequence ID" value="GBN71989.1"/>
    <property type="molecule type" value="Genomic_DNA"/>
</dbReference>
<gene>
    <name evidence="1" type="ORF">AVEN_259443_1</name>
</gene>
<keyword evidence="2" id="KW-1185">Reference proteome</keyword>
<accession>A0A4Y2R9N3</accession>